<reference evidence="1" key="2">
    <citation type="journal article" date="2015" name="Fish Shellfish Immunol.">
        <title>Early steps in the European eel (Anguilla anguilla)-Vibrio vulnificus interaction in the gills: Role of the RtxA13 toxin.</title>
        <authorList>
            <person name="Callol A."/>
            <person name="Pajuelo D."/>
            <person name="Ebbesson L."/>
            <person name="Teles M."/>
            <person name="MacKenzie S."/>
            <person name="Amaro C."/>
        </authorList>
    </citation>
    <scope>NUCLEOTIDE SEQUENCE</scope>
</reference>
<accession>A0A0E9WTJ4</accession>
<evidence type="ECO:0000313" key="1">
    <source>
        <dbReference type="EMBL" id="JAH93717.1"/>
    </source>
</evidence>
<dbReference type="EMBL" id="GBXM01014860">
    <property type="protein sequence ID" value="JAH93717.1"/>
    <property type="molecule type" value="Transcribed_RNA"/>
</dbReference>
<dbReference type="AlphaFoldDB" id="A0A0E9WTJ4"/>
<reference evidence="1" key="1">
    <citation type="submission" date="2014-11" db="EMBL/GenBank/DDBJ databases">
        <authorList>
            <person name="Amaro Gonzalez C."/>
        </authorList>
    </citation>
    <scope>NUCLEOTIDE SEQUENCE</scope>
</reference>
<proteinExistence type="predicted"/>
<sequence>MQLKKSNQYKNDIVHCFAFISLMRHSSTQRKIHNIIRLLSCDAILGLCFKYSLV</sequence>
<name>A0A0E9WTJ4_ANGAN</name>
<organism evidence="1">
    <name type="scientific">Anguilla anguilla</name>
    <name type="common">European freshwater eel</name>
    <name type="synonym">Muraena anguilla</name>
    <dbReference type="NCBI Taxonomy" id="7936"/>
    <lineage>
        <taxon>Eukaryota</taxon>
        <taxon>Metazoa</taxon>
        <taxon>Chordata</taxon>
        <taxon>Craniata</taxon>
        <taxon>Vertebrata</taxon>
        <taxon>Euteleostomi</taxon>
        <taxon>Actinopterygii</taxon>
        <taxon>Neopterygii</taxon>
        <taxon>Teleostei</taxon>
        <taxon>Anguilliformes</taxon>
        <taxon>Anguillidae</taxon>
        <taxon>Anguilla</taxon>
    </lineage>
</organism>
<protein>
    <submittedName>
        <fullName evidence="1">Uncharacterized protein</fullName>
    </submittedName>
</protein>